<dbReference type="Proteomes" id="UP000589036">
    <property type="component" value="Unassembled WGS sequence"/>
</dbReference>
<feature type="transmembrane region" description="Helical" evidence="1">
    <location>
        <begin position="53"/>
        <end position="72"/>
    </location>
</feature>
<gene>
    <name evidence="2" type="ORF">HDA32_000533</name>
</gene>
<feature type="transmembrane region" description="Helical" evidence="1">
    <location>
        <begin position="78"/>
        <end position="96"/>
    </location>
</feature>
<accession>A0A852TRT6</accession>
<evidence type="ECO:0000313" key="2">
    <source>
        <dbReference type="EMBL" id="NYE45413.1"/>
    </source>
</evidence>
<dbReference type="InterPro" id="IPR013901">
    <property type="entry name" value="Anthrone_oxy"/>
</dbReference>
<keyword evidence="1" id="KW-0812">Transmembrane</keyword>
<organism evidence="2 3">
    <name type="scientific">Spinactinospora alkalitolerans</name>
    <dbReference type="NCBI Taxonomy" id="687207"/>
    <lineage>
        <taxon>Bacteria</taxon>
        <taxon>Bacillati</taxon>
        <taxon>Actinomycetota</taxon>
        <taxon>Actinomycetes</taxon>
        <taxon>Streptosporangiales</taxon>
        <taxon>Nocardiopsidaceae</taxon>
        <taxon>Spinactinospora</taxon>
    </lineage>
</organism>
<comment type="caution">
    <text evidence="2">The sequence shown here is derived from an EMBL/GenBank/DDBJ whole genome shotgun (WGS) entry which is preliminary data.</text>
</comment>
<feature type="transmembrane region" description="Helical" evidence="1">
    <location>
        <begin position="6"/>
        <end position="32"/>
    </location>
</feature>
<reference evidence="2 3" key="1">
    <citation type="submission" date="2020-07" db="EMBL/GenBank/DDBJ databases">
        <title>Sequencing the genomes of 1000 actinobacteria strains.</title>
        <authorList>
            <person name="Klenk H.-P."/>
        </authorList>
    </citation>
    <scope>NUCLEOTIDE SEQUENCE [LARGE SCALE GENOMIC DNA]</scope>
    <source>
        <strain evidence="2 3">CXB654</strain>
    </source>
</reference>
<evidence type="ECO:0000256" key="1">
    <source>
        <dbReference type="SAM" id="Phobius"/>
    </source>
</evidence>
<keyword evidence="1" id="KW-0472">Membrane</keyword>
<dbReference type="RefSeq" id="WP_179641642.1">
    <property type="nucleotide sequence ID" value="NZ_BAAAYY010000007.1"/>
</dbReference>
<sequence length="152" mass="16224">MVEVLVPLVICTNGVAAGVFAGTLLGGVPLLLALPPDRYIHAHRFLATRYDPFMPVTLAVTVVLDVLLAGFAEGVAARVLFGLAAATLVSVMAVSLTKTVPINKWVVGLDPEAVPRDWHSRDPRAQWKRWNTVRSYLCAAGLIVNLAAAVSL</sequence>
<name>A0A852TRT6_9ACTN</name>
<dbReference type="Pfam" id="PF08592">
    <property type="entry name" value="Anthrone_oxy"/>
    <property type="match status" value="1"/>
</dbReference>
<protein>
    <submittedName>
        <fullName evidence="2">Putative membrane protein</fullName>
    </submittedName>
</protein>
<dbReference type="AlphaFoldDB" id="A0A852TRT6"/>
<dbReference type="EMBL" id="JACCCC010000001">
    <property type="protein sequence ID" value="NYE45413.1"/>
    <property type="molecule type" value="Genomic_DNA"/>
</dbReference>
<keyword evidence="3" id="KW-1185">Reference proteome</keyword>
<evidence type="ECO:0000313" key="3">
    <source>
        <dbReference type="Proteomes" id="UP000589036"/>
    </source>
</evidence>
<proteinExistence type="predicted"/>
<keyword evidence="1" id="KW-1133">Transmembrane helix</keyword>
<feature type="transmembrane region" description="Helical" evidence="1">
    <location>
        <begin position="133"/>
        <end position="151"/>
    </location>
</feature>